<evidence type="ECO:0000256" key="1">
    <source>
        <dbReference type="SAM" id="Phobius"/>
    </source>
</evidence>
<keyword evidence="4" id="KW-1185">Reference proteome</keyword>
<comment type="caution">
    <text evidence="3">The sequence shown here is derived from an EMBL/GenBank/DDBJ whole genome shotgun (WGS) entry which is preliminary data.</text>
</comment>
<dbReference type="PANTHER" id="PTHR33740:SF1">
    <property type="entry name" value="SLH DOMAIN PROTEIN"/>
    <property type="match status" value="1"/>
</dbReference>
<evidence type="ECO:0000259" key="2">
    <source>
        <dbReference type="PROSITE" id="PS51272"/>
    </source>
</evidence>
<proteinExistence type="predicted"/>
<feature type="domain" description="SLH" evidence="2">
    <location>
        <begin position="248"/>
        <end position="325"/>
    </location>
</feature>
<dbReference type="InterPro" id="IPR001119">
    <property type="entry name" value="SLH_dom"/>
</dbReference>
<dbReference type="AlphaFoldDB" id="A0A9Q0FMQ8"/>
<keyword evidence="1" id="KW-0812">Transmembrane</keyword>
<dbReference type="Proteomes" id="UP001141552">
    <property type="component" value="Unassembled WGS sequence"/>
</dbReference>
<evidence type="ECO:0000313" key="4">
    <source>
        <dbReference type="Proteomes" id="UP001141552"/>
    </source>
</evidence>
<accession>A0A9Q0FMQ8</accession>
<dbReference type="OrthoDB" id="1931230at2759"/>
<reference evidence="3" key="1">
    <citation type="submission" date="2022-02" db="EMBL/GenBank/DDBJ databases">
        <authorList>
            <person name="Henning P.M."/>
            <person name="McCubbin A.G."/>
            <person name="Shore J.S."/>
        </authorList>
    </citation>
    <scope>NUCLEOTIDE SEQUENCE</scope>
    <source>
        <strain evidence="3">F60SS</strain>
        <tissue evidence="3">Leaves</tissue>
    </source>
</reference>
<sequence length="571" mass="63947">MSAASTTSPPCSLFLRGTATTATPFLLRRRNLLTLTSLDSLLLRSSSSTTTNPNKPLLRLSASLTDAHPLHLSWLSSPSSHDDTYGGWAVAEPPPPTPSKKKGLPTVVIGGIGACVAALLAAVAYFSLSRNGFKLPFRTAIVTPANETETKVFDENAAVTLSFREAVPEASSSQTPASERVERVKLSVVVDPSQLEALSTLKKLKIIEDDAIAGDLCTRREYARWLVRLNSLLERSSKHRIVPPTSTTIPAFDDVAVEDPDFQFIQALAEAGIIPSKLSQFSFGSNSLEGDGSFCFYPERFISRLDLVNWKSQLEYNFVPEITEQMSRVKVSYMDVKEIPRDASPELFVDLLAGEKSIFRNVFGQSRRFQPNKPLTKAQAAAALTSGRMAKAVYDELLRLEAESSSRQTAIREIRSELLDKGDIQRFWDEEMKEERARGVEIEKIYIAALHDLDQEKVIHGKTYDEYLKEKAAMDCQRQLLLSLKEEVDVMSEKLASERAMYVAEQLSLQGSLSDLLREQEEMLDSKSILEAEIEALRILRSWIEDEARRSQARTKVLEEVGRRWRWDNHD</sequence>
<evidence type="ECO:0000313" key="3">
    <source>
        <dbReference type="EMBL" id="KAJ4834266.1"/>
    </source>
</evidence>
<dbReference type="PROSITE" id="PS51272">
    <property type="entry name" value="SLH"/>
    <property type="match status" value="1"/>
</dbReference>
<keyword evidence="1" id="KW-0472">Membrane</keyword>
<keyword evidence="1" id="KW-1133">Transmembrane helix</keyword>
<protein>
    <recommendedName>
        <fullName evidence="2">SLH domain-containing protein</fullName>
    </recommendedName>
</protein>
<feature type="transmembrane region" description="Helical" evidence="1">
    <location>
        <begin position="107"/>
        <end position="128"/>
    </location>
</feature>
<dbReference type="PANTHER" id="PTHR33740">
    <property type="entry name" value="GPI-ANCHORED ADHESIN-LIKE PROTEIN"/>
    <property type="match status" value="1"/>
</dbReference>
<name>A0A9Q0FMQ8_9ROSI</name>
<gene>
    <name evidence="3" type="ORF">Tsubulata_044806</name>
</gene>
<organism evidence="3 4">
    <name type="scientific">Turnera subulata</name>
    <dbReference type="NCBI Taxonomy" id="218843"/>
    <lineage>
        <taxon>Eukaryota</taxon>
        <taxon>Viridiplantae</taxon>
        <taxon>Streptophyta</taxon>
        <taxon>Embryophyta</taxon>
        <taxon>Tracheophyta</taxon>
        <taxon>Spermatophyta</taxon>
        <taxon>Magnoliopsida</taxon>
        <taxon>eudicotyledons</taxon>
        <taxon>Gunneridae</taxon>
        <taxon>Pentapetalae</taxon>
        <taxon>rosids</taxon>
        <taxon>fabids</taxon>
        <taxon>Malpighiales</taxon>
        <taxon>Passifloraceae</taxon>
        <taxon>Turnera</taxon>
    </lineage>
</organism>
<reference evidence="3" key="2">
    <citation type="journal article" date="2023" name="Plants (Basel)">
        <title>Annotation of the Turnera subulata (Passifloraceae) Draft Genome Reveals the S-Locus Evolved after the Divergence of Turneroideae from Passifloroideae in a Stepwise Manner.</title>
        <authorList>
            <person name="Henning P.M."/>
            <person name="Roalson E.H."/>
            <person name="Mir W."/>
            <person name="McCubbin A.G."/>
            <person name="Shore J.S."/>
        </authorList>
    </citation>
    <scope>NUCLEOTIDE SEQUENCE</scope>
    <source>
        <strain evidence="3">F60SS</strain>
    </source>
</reference>
<dbReference type="EMBL" id="JAKUCV010004740">
    <property type="protein sequence ID" value="KAJ4834266.1"/>
    <property type="molecule type" value="Genomic_DNA"/>
</dbReference>